<sequence>MFGLYMYRIFGSLPKIYRVLDNSKASIILTWHILFTTSPLMGSSDIAPIALPRRIKAAALPRTSSLLELPPEIFEQIIDHLVAVEKAKFLIRHRKKGTFDKYILARRIEAIVQHAKEEQSHDLSVYDAEMTPWCRAPYYCGHIVPVATPMWRNHWSRAVGEYIPTIVDTLIGFGPRPASSDARRHLRGRYAGDICNALRALGMRYFIKLLAHWTEIEQRKVDDTLLAAAAAVGNEETFLYFVHHVNDVWQAHGRYFPNALDAAVAAAQTDMVKTILEYVIQQVKGLSSWPAWKSVKQTASGLLQSLRLAVRLRHVDIAHMIFEVLSANSWVNDSINPPLRRTEMLLQDAGAQSG</sequence>
<keyword evidence="2" id="KW-1185">Reference proteome</keyword>
<evidence type="ECO:0000313" key="2">
    <source>
        <dbReference type="Proteomes" id="UP001140510"/>
    </source>
</evidence>
<comment type="caution">
    <text evidence="1">The sequence shown here is derived from an EMBL/GenBank/DDBJ whole genome shotgun (WGS) entry which is preliminary data.</text>
</comment>
<dbReference type="AlphaFoldDB" id="A0A9W9DCT0"/>
<gene>
    <name evidence="1" type="ORF">N0V91_000576</name>
</gene>
<name>A0A9W9DCT0_9PLEO</name>
<dbReference type="OrthoDB" id="341259at2759"/>
<dbReference type="EMBL" id="JAPEVA010000002">
    <property type="protein sequence ID" value="KAJ4412814.1"/>
    <property type="molecule type" value="Genomic_DNA"/>
</dbReference>
<proteinExistence type="predicted"/>
<organism evidence="1 2">
    <name type="scientific">Didymella pomorum</name>
    <dbReference type="NCBI Taxonomy" id="749634"/>
    <lineage>
        <taxon>Eukaryota</taxon>
        <taxon>Fungi</taxon>
        <taxon>Dikarya</taxon>
        <taxon>Ascomycota</taxon>
        <taxon>Pezizomycotina</taxon>
        <taxon>Dothideomycetes</taxon>
        <taxon>Pleosporomycetidae</taxon>
        <taxon>Pleosporales</taxon>
        <taxon>Pleosporineae</taxon>
        <taxon>Didymellaceae</taxon>
        <taxon>Didymella</taxon>
    </lineage>
</organism>
<protein>
    <submittedName>
        <fullName evidence="1">Uncharacterized protein</fullName>
    </submittedName>
</protein>
<accession>A0A9W9DCT0</accession>
<evidence type="ECO:0000313" key="1">
    <source>
        <dbReference type="EMBL" id="KAJ4412814.1"/>
    </source>
</evidence>
<dbReference type="Proteomes" id="UP001140510">
    <property type="component" value="Unassembled WGS sequence"/>
</dbReference>
<reference evidence="1" key="1">
    <citation type="submission" date="2022-10" db="EMBL/GenBank/DDBJ databases">
        <title>Tapping the CABI collections for fungal endophytes: first genome assemblies for Collariella, Neodidymelliopsis, Ascochyta clinopodiicola, Didymella pomorum, Didymosphaeria variabile, Neocosmospora piperis and Neocucurbitaria cava.</title>
        <authorList>
            <person name="Hill R."/>
        </authorList>
    </citation>
    <scope>NUCLEOTIDE SEQUENCE</scope>
    <source>
        <strain evidence="1">IMI 355091</strain>
    </source>
</reference>